<dbReference type="PANTHER" id="PTHR43479:SF11">
    <property type="entry name" value="ACREF_ENVCD OPERON REPRESSOR-RELATED"/>
    <property type="match status" value="1"/>
</dbReference>
<dbReference type="EMBL" id="CM001487">
    <property type="protein sequence ID" value="EIM58106.1"/>
    <property type="molecule type" value="Genomic_DNA"/>
</dbReference>
<reference evidence="4 5" key="1">
    <citation type="submission" date="2010-08" db="EMBL/GenBank/DDBJ databases">
        <authorList>
            <consortium name="US DOE Joint Genome Institute (JGI-PGF)"/>
            <person name="Lucas S."/>
            <person name="Copeland A."/>
            <person name="Lapidus A."/>
            <person name="Cheng J.-F."/>
            <person name="Bruce D."/>
            <person name="Goodwin L."/>
            <person name="Pitluck S."/>
            <person name="Land M.L."/>
            <person name="Hauser L."/>
            <person name="Chang Y.-J."/>
            <person name="Anderson I.J."/>
            <person name="Johnson E."/>
            <person name="Mulhopadhyay B."/>
            <person name="Kyrpides N."/>
            <person name="Woyke T.J."/>
        </authorList>
    </citation>
    <scope>NUCLEOTIDE SEQUENCE [LARGE SCALE GENOMIC DNA]</scope>
    <source>
        <strain evidence="4 5">6</strain>
    </source>
</reference>
<dbReference type="InterPro" id="IPR001647">
    <property type="entry name" value="HTH_TetR"/>
</dbReference>
<name>I5AWD3_EUBC6</name>
<evidence type="ECO:0000256" key="1">
    <source>
        <dbReference type="ARBA" id="ARBA00023125"/>
    </source>
</evidence>
<dbReference type="HOGENOM" id="CLU_087539_6_3_9"/>
<evidence type="ECO:0000256" key="2">
    <source>
        <dbReference type="PROSITE-ProRule" id="PRU00335"/>
    </source>
</evidence>
<keyword evidence="1 2" id="KW-0238">DNA-binding</keyword>
<dbReference type="PROSITE" id="PS50977">
    <property type="entry name" value="HTH_TETR_2"/>
    <property type="match status" value="1"/>
</dbReference>
<dbReference type="OrthoDB" id="9810250at2"/>
<dbReference type="STRING" id="633697.EubceDRAFT1_2372"/>
<proteinExistence type="predicted"/>
<dbReference type="Gene3D" id="1.10.357.10">
    <property type="entry name" value="Tetracycline Repressor, domain 2"/>
    <property type="match status" value="1"/>
</dbReference>
<protein>
    <submittedName>
        <fullName evidence="4">Transcriptional regulator</fullName>
    </submittedName>
</protein>
<dbReference type="GO" id="GO:0003677">
    <property type="term" value="F:DNA binding"/>
    <property type="evidence" value="ECO:0007669"/>
    <property type="project" value="UniProtKB-UniRule"/>
</dbReference>
<organism evidence="4 5">
    <name type="scientific">Eubacterium cellulosolvens (strain ATCC 43171 / JCM 9499 / 6)</name>
    <name type="common">Cillobacterium cellulosolvens</name>
    <dbReference type="NCBI Taxonomy" id="633697"/>
    <lineage>
        <taxon>Bacteria</taxon>
        <taxon>Bacillati</taxon>
        <taxon>Bacillota</taxon>
        <taxon>Clostridia</taxon>
        <taxon>Eubacteriales</taxon>
        <taxon>Eubacteriaceae</taxon>
        <taxon>Eubacterium</taxon>
    </lineage>
</organism>
<keyword evidence="5" id="KW-1185">Reference proteome</keyword>
<feature type="DNA-binding region" description="H-T-H motif" evidence="2">
    <location>
        <begin position="38"/>
        <end position="57"/>
    </location>
</feature>
<evidence type="ECO:0000259" key="3">
    <source>
        <dbReference type="PROSITE" id="PS50977"/>
    </source>
</evidence>
<evidence type="ECO:0000313" key="5">
    <source>
        <dbReference type="Proteomes" id="UP000005753"/>
    </source>
</evidence>
<dbReference type="Proteomes" id="UP000005753">
    <property type="component" value="Chromosome"/>
</dbReference>
<reference evidence="4 5" key="2">
    <citation type="submission" date="2012-02" db="EMBL/GenBank/DDBJ databases">
        <title>Improved High-Quality Draft sequence of Eubacterium cellulosolvens 6.</title>
        <authorList>
            <consortium name="US DOE Joint Genome Institute"/>
            <person name="Lucas S."/>
            <person name="Han J."/>
            <person name="Lapidus A."/>
            <person name="Cheng J.-F."/>
            <person name="Goodwin L."/>
            <person name="Pitluck S."/>
            <person name="Peters L."/>
            <person name="Mikhailova N."/>
            <person name="Gu W."/>
            <person name="Detter J.C."/>
            <person name="Han C."/>
            <person name="Tapia R."/>
            <person name="Land M."/>
            <person name="Hauser L."/>
            <person name="Kyrpides N."/>
            <person name="Ivanova N."/>
            <person name="Pagani I."/>
            <person name="Johnson E."/>
            <person name="Mukhopadhyay B."/>
            <person name="Anderson I."/>
            <person name="Woyke T."/>
        </authorList>
    </citation>
    <scope>NUCLEOTIDE SEQUENCE [LARGE SCALE GENOMIC DNA]</scope>
    <source>
        <strain evidence="4 5">6</strain>
    </source>
</reference>
<accession>I5AWD3</accession>
<dbReference type="eggNOG" id="COG1309">
    <property type="taxonomic scope" value="Bacteria"/>
</dbReference>
<gene>
    <name evidence="4" type="ORF">EubceDRAFT1_2372</name>
</gene>
<sequence length="176" mass="20927">MDLTITAVKKTARNRITRMRIGEAIVKLLDKTPLSEIKIATISKLTGISRMTFYRYYVSKEAALKDYLMEIIYLYKQESSNSELGSQFRTVDHLAFTFRYFAKFDKLILKLESIGCYKYVVDCVNEFFEKEYLRYFDNSVYEMYQYCGGIMNVFLKWIHRERKESPRMLARIVLGE</sequence>
<feature type="domain" description="HTH tetR-type" evidence="3">
    <location>
        <begin position="15"/>
        <end position="75"/>
    </location>
</feature>
<dbReference type="PANTHER" id="PTHR43479">
    <property type="entry name" value="ACREF/ENVCD OPERON REPRESSOR-RELATED"/>
    <property type="match status" value="1"/>
</dbReference>
<evidence type="ECO:0000313" key="4">
    <source>
        <dbReference type="EMBL" id="EIM58106.1"/>
    </source>
</evidence>
<dbReference type="InterPro" id="IPR050624">
    <property type="entry name" value="HTH-type_Tx_Regulator"/>
</dbReference>
<dbReference type="InterPro" id="IPR009057">
    <property type="entry name" value="Homeodomain-like_sf"/>
</dbReference>
<dbReference type="SUPFAM" id="SSF46689">
    <property type="entry name" value="Homeodomain-like"/>
    <property type="match status" value="1"/>
</dbReference>
<dbReference type="AlphaFoldDB" id="I5AWD3"/>